<dbReference type="RefSeq" id="WP_344417740.1">
    <property type="nucleotide sequence ID" value="NZ_BAAAQK010000009.1"/>
</dbReference>
<keyword evidence="4" id="KW-0560">Oxidoreductase</keyword>
<evidence type="ECO:0000256" key="3">
    <source>
        <dbReference type="ARBA" id="ARBA00022827"/>
    </source>
</evidence>
<dbReference type="InterPro" id="IPR003953">
    <property type="entry name" value="FAD-dep_OxRdtase_2_FAD-bd"/>
</dbReference>
<dbReference type="EMBL" id="BAAAQK010000009">
    <property type="protein sequence ID" value="GAA1851427.1"/>
    <property type="molecule type" value="Genomic_DNA"/>
</dbReference>
<evidence type="ECO:0000313" key="6">
    <source>
        <dbReference type="EMBL" id="GAA1851427.1"/>
    </source>
</evidence>
<dbReference type="SUPFAM" id="SSF51905">
    <property type="entry name" value="FAD/NAD(P)-binding domain"/>
    <property type="match status" value="1"/>
</dbReference>
<dbReference type="InterPro" id="IPR050315">
    <property type="entry name" value="FAD-oxidoreductase_2"/>
</dbReference>
<evidence type="ECO:0000256" key="2">
    <source>
        <dbReference type="ARBA" id="ARBA00022630"/>
    </source>
</evidence>
<evidence type="ECO:0000256" key="4">
    <source>
        <dbReference type="ARBA" id="ARBA00023002"/>
    </source>
</evidence>
<dbReference type="Proteomes" id="UP001500449">
    <property type="component" value="Unassembled WGS sequence"/>
</dbReference>
<dbReference type="PANTHER" id="PTHR43400">
    <property type="entry name" value="FUMARATE REDUCTASE"/>
    <property type="match status" value="1"/>
</dbReference>
<evidence type="ECO:0000256" key="1">
    <source>
        <dbReference type="ARBA" id="ARBA00001974"/>
    </source>
</evidence>
<reference evidence="6 7" key="1">
    <citation type="journal article" date="2019" name="Int. J. Syst. Evol. Microbiol.">
        <title>The Global Catalogue of Microorganisms (GCM) 10K type strain sequencing project: providing services to taxonomists for standard genome sequencing and annotation.</title>
        <authorList>
            <consortium name="The Broad Institute Genomics Platform"/>
            <consortium name="The Broad Institute Genome Sequencing Center for Infectious Disease"/>
            <person name="Wu L."/>
            <person name="Ma J."/>
        </authorList>
    </citation>
    <scope>NUCLEOTIDE SEQUENCE [LARGE SCALE GENOMIC DNA]</scope>
    <source>
        <strain evidence="6 7">JCM 16009</strain>
    </source>
</reference>
<organism evidence="6 7">
    <name type="scientific">Pseudonocardia ailaonensis</name>
    <dbReference type="NCBI Taxonomy" id="367279"/>
    <lineage>
        <taxon>Bacteria</taxon>
        <taxon>Bacillati</taxon>
        <taxon>Actinomycetota</taxon>
        <taxon>Actinomycetes</taxon>
        <taxon>Pseudonocardiales</taxon>
        <taxon>Pseudonocardiaceae</taxon>
        <taxon>Pseudonocardia</taxon>
    </lineage>
</organism>
<evidence type="ECO:0000313" key="7">
    <source>
        <dbReference type="Proteomes" id="UP001500449"/>
    </source>
</evidence>
<dbReference type="Gene3D" id="3.50.50.60">
    <property type="entry name" value="FAD/NAD(P)-binding domain"/>
    <property type="match status" value="2"/>
</dbReference>
<name>A0ABN2N543_9PSEU</name>
<accession>A0ABN2N543</accession>
<dbReference type="PANTHER" id="PTHR43400:SF10">
    <property type="entry name" value="3-OXOSTEROID 1-DEHYDROGENASE"/>
    <property type="match status" value="1"/>
</dbReference>
<evidence type="ECO:0000259" key="5">
    <source>
        <dbReference type="Pfam" id="PF00890"/>
    </source>
</evidence>
<feature type="domain" description="FAD-dependent oxidoreductase 2 FAD-binding" evidence="5">
    <location>
        <begin position="6"/>
        <end position="515"/>
    </location>
</feature>
<dbReference type="Pfam" id="PF00890">
    <property type="entry name" value="FAD_binding_2"/>
    <property type="match status" value="1"/>
</dbReference>
<comment type="cofactor">
    <cofactor evidence="1">
        <name>FAD</name>
        <dbReference type="ChEBI" id="CHEBI:57692"/>
    </cofactor>
</comment>
<proteinExistence type="predicted"/>
<dbReference type="SUPFAM" id="SSF56425">
    <property type="entry name" value="Succinate dehydrogenase/fumarate reductase flavoprotein, catalytic domain"/>
    <property type="match status" value="1"/>
</dbReference>
<keyword evidence="2" id="KW-0285">Flavoprotein</keyword>
<keyword evidence="7" id="KW-1185">Reference proteome</keyword>
<protein>
    <submittedName>
        <fullName evidence="6">FAD-dependent oxidoreductase</fullName>
    </submittedName>
</protein>
<dbReference type="InterPro" id="IPR036188">
    <property type="entry name" value="FAD/NAD-bd_sf"/>
</dbReference>
<comment type="caution">
    <text evidence="6">The sequence shown here is derived from an EMBL/GenBank/DDBJ whole genome shotgun (WGS) entry which is preliminary data.</text>
</comment>
<sequence length="537" mass="56855">MSETVDVLVLGTGAAGLTAALAAAASGMSVRVLEKSDRVGGTTAISGGMVWIPNHKIEFDGPALNREDALTYMHSLSLGYMDDGLVEAFVDAGPEVIDFVEEHTDLRFYVAEGFPDYNPEHPGGRPGGGRSLNTEPFPFDSLGEWSERVLAFPAGPVAVGFDAETQVKLGQRPSVLGPEHDHRVMGAGLVGGLLKGLLDLGVEPELNSRARSVVLVDGRVAGVTVTDPAGDEVEVLARRGVIIATGGFDWDKDLVRAFLRGPVVGSVAPPLNEGDGLKMSMQAGAQLATMQDAWWTAVVSMPDDEFLGRERFRSVRQERTRPGCIMVNAAGRRFVNEATDYHSLVGAFHHLDPNTFRYPNLTAWMVFDARHFRAYGFMGELIENDPTWFVSSPTPEGLGAALGVPAGVLAATIDRWNEQVDAGRDTDFLRGDSAYDTWWGDASRTGIEQTLGRIDEAPFYAVPVGPGLLGTKGGPRIDPHGRVIGLDGTPVPGLFAAGNAAGSPSGIAYAGAGATIGPAMVFGYRAAMALSEQPPAG</sequence>
<gene>
    <name evidence="6" type="ORF">GCM10009836_34270</name>
</gene>
<keyword evidence="3" id="KW-0274">FAD</keyword>
<dbReference type="InterPro" id="IPR027477">
    <property type="entry name" value="Succ_DH/fumarate_Rdtase_cat_sf"/>
</dbReference>